<comment type="caution">
    <text evidence="1">The sequence shown here is derived from an EMBL/GenBank/DDBJ whole genome shotgun (WGS) entry which is preliminary data.</text>
</comment>
<dbReference type="SUPFAM" id="SSF52540">
    <property type="entry name" value="P-loop containing nucleoside triphosphate hydrolases"/>
    <property type="match status" value="1"/>
</dbReference>
<keyword evidence="2" id="KW-1185">Reference proteome</keyword>
<dbReference type="RefSeq" id="WP_212009294.1">
    <property type="nucleotide sequence ID" value="NZ_JAAFYZ010000033.1"/>
</dbReference>
<dbReference type="EMBL" id="JAAFYZ010000033">
    <property type="protein sequence ID" value="MBS2547714.1"/>
    <property type="molecule type" value="Genomic_DNA"/>
</dbReference>
<evidence type="ECO:0000313" key="2">
    <source>
        <dbReference type="Proteomes" id="UP000730482"/>
    </source>
</evidence>
<protein>
    <submittedName>
        <fullName evidence="1">Uncharacterized protein</fullName>
    </submittedName>
</protein>
<name>A0ABS5KNT4_9ACTN</name>
<proteinExistence type="predicted"/>
<evidence type="ECO:0000313" key="1">
    <source>
        <dbReference type="EMBL" id="MBS2547714.1"/>
    </source>
</evidence>
<reference evidence="1 2" key="1">
    <citation type="submission" date="2020-02" db="EMBL/GenBank/DDBJ databases">
        <title>Acidophilic actinobacteria isolated from forest soil.</title>
        <authorList>
            <person name="Golinska P."/>
        </authorList>
    </citation>
    <scope>NUCLEOTIDE SEQUENCE [LARGE SCALE GENOMIC DNA]</scope>
    <source>
        <strain evidence="1 2">NL8</strain>
    </source>
</reference>
<dbReference type="InterPro" id="IPR027417">
    <property type="entry name" value="P-loop_NTPase"/>
</dbReference>
<gene>
    <name evidence="1" type="ORF">KGQ19_12635</name>
</gene>
<organism evidence="1 2">
    <name type="scientific">Catenulispora pinistramenti</name>
    <dbReference type="NCBI Taxonomy" id="2705254"/>
    <lineage>
        <taxon>Bacteria</taxon>
        <taxon>Bacillati</taxon>
        <taxon>Actinomycetota</taxon>
        <taxon>Actinomycetes</taxon>
        <taxon>Catenulisporales</taxon>
        <taxon>Catenulisporaceae</taxon>
        <taxon>Catenulispora</taxon>
    </lineage>
</organism>
<accession>A0ABS5KNT4</accession>
<dbReference type="Proteomes" id="UP000730482">
    <property type="component" value="Unassembled WGS sequence"/>
</dbReference>
<dbReference type="Gene3D" id="3.40.50.300">
    <property type="entry name" value="P-loop containing nucleotide triphosphate hydrolases"/>
    <property type="match status" value="1"/>
</dbReference>
<sequence>MTTTALGLLLTWPLASVDRRVILLEASPDGGRIAAGFLEGQLGGRWSLHNLAASIWQDTIRETFAQQLIDIGLKERGQRLALPGLRGPAQALAMEPVWDPLATLCSSLDLSGTDVVIDLGRRGAFGSSAALALSADVVAFVVRRRLASLDDAAARIEALRPMLVEAGNADALRLLIVGDGPYDKNDIARQMGVPLLADELPYSPKHAVPLSDGPAKGVDINSPLMRAYRSAAHRAVEVIAERRARLLYPGPSAGTGSYR</sequence>